<dbReference type="Pfam" id="PF13508">
    <property type="entry name" value="Acetyltransf_7"/>
    <property type="match status" value="1"/>
</dbReference>
<evidence type="ECO:0000259" key="1">
    <source>
        <dbReference type="PROSITE" id="PS51186"/>
    </source>
</evidence>
<dbReference type="InterPro" id="IPR016181">
    <property type="entry name" value="Acyl_CoA_acyltransferase"/>
</dbReference>
<dbReference type="InterPro" id="IPR000182">
    <property type="entry name" value="GNAT_dom"/>
</dbReference>
<dbReference type="Proteomes" id="UP000799428">
    <property type="component" value="Unassembled WGS sequence"/>
</dbReference>
<organism evidence="2 3">
    <name type="scientific">Pleomassaria siparia CBS 279.74</name>
    <dbReference type="NCBI Taxonomy" id="1314801"/>
    <lineage>
        <taxon>Eukaryota</taxon>
        <taxon>Fungi</taxon>
        <taxon>Dikarya</taxon>
        <taxon>Ascomycota</taxon>
        <taxon>Pezizomycotina</taxon>
        <taxon>Dothideomycetes</taxon>
        <taxon>Pleosporomycetidae</taxon>
        <taxon>Pleosporales</taxon>
        <taxon>Pleomassariaceae</taxon>
        <taxon>Pleomassaria</taxon>
    </lineage>
</organism>
<dbReference type="GO" id="GO:0016747">
    <property type="term" value="F:acyltransferase activity, transferring groups other than amino-acyl groups"/>
    <property type="evidence" value="ECO:0007669"/>
    <property type="project" value="InterPro"/>
</dbReference>
<evidence type="ECO:0000313" key="2">
    <source>
        <dbReference type="EMBL" id="KAF2703673.1"/>
    </source>
</evidence>
<dbReference type="PANTHER" id="PTHR42791:SF1">
    <property type="entry name" value="N-ACETYLTRANSFERASE DOMAIN-CONTAINING PROTEIN"/>
    <property type="match status" value="1"/>
</dbReference>
<dbReference type="CDD" id="cd04301">
    <property type="entry name" value="NAT_SF"/>
    <property type="match status" value="1"/>
</dbReference>
<dbReference type="SUPFAM" id="SSF55729">
    <property type="entry name" value="Acyl-CoA N-acyltransferases (Nat)"/>
    <property type="match status" value="1"/>
</dbReference>
<accession>A0A6G1JTM6</accession>
<dbReference type="Gene3D" id="3.40.630.30">
    <property type="match status" value="1"/>
</dbReference>
<dbReference type="EMBL" id="MU005786">
    <property type="protein sequence ID" value="KAF2703673.1"/>
    <property type="molecule type" value="Genomic_DNA"/>
</dbReference>
<name>A0A6G1JTM6_9PLEO</name>
<feature type="domain" description="N-acetyltransferase" evidence="1">
    <location>
        <begin position="126"/>
        <end position="261"/>
    </location>
</feature>
<dbReference type="InterPro" id="IPR052523">
    <property type="entry name" value="Trichothecene_AcTrans"/>
</dbReference>
<gene>
    <name evidence="2" type="ORF">K504DRAFT_473905</name>
</gene>
<dbReference type="OrthoDB" id="410198at2759"/>
<dbReference type="PROSITE" id="PS51186">
    <property type="entry name" value="GNAT"/>
    <property type="match status" value="1"/>
</dbReference>
<keyword evidence="3" id="KW-1185">Reference proteome</keyword>
<proteinExistence type="predicted"/>
<dbReference type="PANTHER" id="PTHR42791">
    <property type="entry name" value="GNAT FAMILY ACETYLTRANSFERASE"/>
    <property type="match status" value="1"/>
</dbReference>
<protein>
    <recommendedName>
        <fullName evidence="1">N-acetyltransferase domain-containing protein</fullName>
    </recommendedName>
</protein>
<sequence>MAKTFAPMAVTFVESKSMLKSANVRINTNDVPTSFILRQQKPAVSLPGPTGDTRVVTLAEYKEAALCLAEAFAEDEVARYFIDVPDREHWTEQERWDLHVEILEYITYAHILKGLVTTVGDDFGAVALWMPPGQNMDDLWTIFRSGMWRLNYRLSTEGKRRFFTEFLPLLHDAKHATLGARDDEAWYLVYIGTKPSGRGKGYCRKLIEHVTKQADAEGRACYLESSNEANPPIYRKFGFEQKRTVYLHRAEKNVSLDIMVREPVVVEKKKMVKGLKD</sequence>
<reference evidence="2" key="1">
    <citation type="journal article" date="2020" name="Stud. Mycol.">
        <title>101 Dothideomycetes genomes: a test case for predicting lifestyles and emergence of pathogens.</title>
        <authorList>
            <person name="Haridas S."/>
            <person name="Albert R."/>
            <person name="Binder M."/>
            <person name="Bloem J."/>
            <person name="Labutti K."/>
            <person name="Salamov A."/>
            <person name="Andreopoulos B."/>
            <person name="Baker S."/>
            <person name="Barry K."/>
            <person name="Bills G."/>
            <person name="Bluhm B."/>
            <person name="Cannon C."/>
            <person name="Castanera R."/>
            <person name="Culley D."/>
            <person name="Daum C."/>
            <person name="Ezra D."/>
            <person name="Gonzalez J."/>
            <person name="Henrissat B."/>
            <person name="Kuo A."/>
            <person name="Liang C."/>
            <person name="Lipzen A."/>
            <person name="Lutzoni F."/>
            <person name="Magnuson J."/>
            <person name="Mondo S."/>
            <person name="Nolan M."/>
            <person name="Ohm R."/>
            <person name="Pangilinan J."/>
            <person name="Park H.-J."/>
            <person name="Ramirez L."/>
            <person name="Alfaro M."/>
            <person name="Sun H."/>
            <person name="Tritt A."/>
            <person name="Yoshinaga Y."/>
            <person name="Zwiers L.-H."/>
            <person name="Turgeon B."/>
            <person name="Goodwin S."/>
            <person name="Spatafora J."/>
            <person name="Crous P."/>
            <person name="Grigoriev I."/>
        </authorList>
    </citation>
    <scope>NUCLEOTIDE SEQUENCE</scope>
    <source>
        <strain evidence="2">CBS 279.74</strain>
    </source>
</reference>
<evidence type="ECO:0000313" key="3">
    <source>
        <dbReference type="Proteomes" id="UP000799428"/>
    </source>
</evidence>
<dbReference type="AlphaFoldDB" id="A0A6G1JTM6"/>